<dbReference type="PROSITE" id="PS50011">
    <property type="entry name" value="PROTEIN_KINASE_DOM"/>
    <property type="match status" value="1"/>
</dbReference>
<dbReference type="InterPro" id="IPR000719">
    <property type="entry name" value="Prot_kinase_dom"/>
</dbReference>
<dbReference type="SUPFAM" id="SSF56112">
    <property type="entry name" value="Protein kinase-like (PK-like)"/>
    <property type="match status" value="1"/>
</dbReference>
<dbReference type="GO" id="GO:0005524">
    <property type="term" value="F:ATP binding"/>
    <property type="evidence" value="ECO:0007669"/>
    <property type="project" value="InterPro"/>
</dbReference>
<dbReference type="Gene3D" id="1.10.510.10">
    <property type="entry name" value="Transferase(Phosphotransferase) domain 1"/>
    <property type="match status" value="1"/>
</dbReference>
<feature type="domain" description="Protein kinase" evidence="1">
    <location>
        <begin position="1"/>
        <end position="201"/>
    </location>
</feature>
<reference evidence="2" key="1">
    <citation type="submission" date="2019-10" db="EMBL/GenBank/DDBJ databases">
        <authorList>
            <person name="Nor Muhammad N."/>
        </authorList>
    </citation>
    <scope>NUCLEOTIDE SEQUENCE</scope>
</reference>
<gene>
    <name evidence="2" type="primary">P57665</name>
</gene>
<dbReference type="EC" id="3.1.-.-" evidence="2"/>
<dbReference type="GO" id="GO:0016787">
    <property type="term" value="F:hydrolase activity"/>
    <property type="evidence" value="ECO:0007669"/>
    <property type="project" value="UniProtKB-KW"/>
</dbReference>
<keyword evidence="2" id="KW-0378">Hydrolase</keyword>
<dbReference type="InterPro" id="IPR011009">
    <property type="entry name" value="Kinase-like_dom_sf"/>
</dbReference>
<protein>
    <submittedName>
        <fullName evidence="2">Oligoribonuclease (EC)</fullName>
        <ecNumber evidence="2">3.1.-.-</ecNumber>
    </submittedName>
</protein>
<dbReference type="GO" id="GO:0004672">
    <property type="term" value="F:protein kinase activity"/>
    <property type="evidence" value="ECO:0007669"/>
    <property type="project" value="InterPro"/>
</dbReference>
<evidence type="ECO:0000313" key="2">
    <source>
        <dbReference type="EMBL" id="VWO98560.1"/>
    </source>
</evidence>
<sequence>MPLWGAHFDIEDMQDVRQVLTFIRCLLEGLSFLHANRIAHRDIYDGNLVVSCYRPDRDLKKFREDLHELRRRPDIRYALMDYDQSIQLPLDVSVKHCRRPSDEAWMGWDLYKPLDVWLGETLYNPFAFDVGTLGNLFRAHLFEAVPMVPALAALFDGMTTHVVSRRFSAEEALDFFRNNVDSPPQEVLETQVTLGINYDMMLRPELYWSKLAPPAQAHWSRFRAPPLPRWWHFVNWLNRFRVGARVVEFVWWILGI</sequence>
<dbReference type="EMBL" id="LR727022">
    <property type="protein sequence ID" value="VWO98560.1"/>
    <property type="molecule type" value="Genomic_DNA"/>
</dbReference>
<evidence type="ECO:0000259" key="1">
    <source>
        <dbReference type="PROSITE" id="PS50011"/>
    </source>
</evidence>
<organism evidence="2">
    <name type="scientific">Ganoderma boninense</name>
    <dbReference type="NCBI Taxonomy" id="34458"/>
    <lineage>
        <taxon>Eukaryota</taxon>
        <taxon>Fungi</taxon>
        <taxon>Dikarya</taxon>
        <taxon>Basidiomycota</taxon>
        <taxon>Agaricomycotina</taxon>
        <taxon>Agaricomycetes</taxon>
        <taxon>Polyporales</taxon>
        <taxon>Polyporaceae</taxon>
        <taxon>Ganoderma</taxon>
    </lineage>
</organism>
<name>A0A5K1K0R8_9APHY</name>
<proteinExistence type="predicted"/>
<dbReference type="AlphaFoldDB" id="A0A5K1K0R8"/>
<accession>A0A5K1K0R8</accession>